<evidence type="ECO:0000313" key="3">
    <source>
        <dbReference type="Proteomes" id="UP000240962"/>
    </source>
</evidence>
<feature type="region of interest" description="Disordered" evidence="1">
    <location>
        <begin position="243"/>
        <end position="269"/>
    </location>
</feature>
<evidence type="ECO:0000313" key="2">
    <source>
        <dbReference type="EMBL" id="AUG85249.1"/>
    </source>
</evidence>
<protein>
    <submittedName>
        <fullName evidence="2">D11 protein</fullName>
    </submittedName>
</protein>
<evidence type="ECO:0000256" key="1">
    <source>
        <dbReference type="SAM" id="MobiDB-lite"/>
    </source>
</evidence>
<reference evidence="3" key="1">
    <citation type="submission" date="2017-12" db="EMBL/GenBank/DDBJ databases">
        <authorList>
            <person name="Page C.L."/>
            <person name="McFadden E.F."/>
            <person name="Syed A.X."/>
            <person name="Lafty E.M."/>
            <person name="Hyatt D.A."/>
            <person name="Farronato D.M."/>
            <person name="Dong S.Z."/>
            <person name="Apostolopoulos E.L."/>
            <person name="Broussard G.W."/>
        </authorList>
    </citation>
    <scope>NUCLEOTIDE SEQUENCE [LARGE SCALE GENOMIC DNA]</scope>
</reference>
<dbReference type="Proteomes" id="UP000240962">
    <property type="component" value="Segment"/>
</dbReference>
<name>A0A2H5BH01_9CAUD</name>
<dbReference type="EMBL" id="MG649967">
    <property type="protein sequence ID" value="AUG85249.1"/>
    <property type="molecule type" value="Genomic_DNA"/>
</dbReference>
<sequence length="269" mass="30066">MTMTTTASNWGTVTAGDNGGEKKYTKYKAGANKFRIVGDILPRFVYWLSTVKTDDEGKPRKLSAPFDCLSFDATPGVEKFINGALDPIKELNIQNTDWQGNPEFDKKGQPVPLKSQRQYLFPIMNRDTGEYEYATLKGDTLAGVGELMAKLSDPKQRRRFADPDYAVNSPSDIDIVLVKSGAGLGTKYKVDIVETMENVLDEDAFKAMMERFEADAEILKDKKPIQEVFPRPTYAEQKEEVHKFLHGDEDEAGESTPSDAAQEAMDELD</sequence>
<proteinExistence type="predicted"/>
<accession>A0A2H5BH01</accession>
<organism evidence="2 3">
    <name type="scientific">Vibrio phage Thalassa</name>
    <dbReference type="NCBI Taxonomy" id="2570301"/>
    <lineage>
        <taxon>Viruses</taxon>
        <taxon>Duplodnaviria</taxon>
        <taxon>Heunggongvirae</taxon>
        <taxon>Uroviricota</taxon>
        <taxon>Caudoviricetes</taxon>
        <taxon>Demerecviridae</taxon>
        <taxon>Ermolyevavirinae</taxon>
        <taxon>Thalassavirus</taxon>
        <taxon>Thalassavirus thalassa</taxon>
    </lineage>
</organism>
<keyword evidence="3" id="KW-1185">Reference proteome</keyword>
<gene>
    <name evidence="2" type="ORF">THALASSA_47</name>
</gene>